<sequence>MELSVTRRQRQFIEAQADEVLFGGAAGGGKSYGQLIDALLYALRYPGSRQLVLRRTLPELEKSLIRASLSIFPRSLYRYNAAQHVGQFHNKSLIDFGYCDQERDVYRYQSAEYDVIRFDELTHFTESMYLYLLSRLRGANPFPKAVKSATNPGGVGHQWVKSRFIDIGPPDMVHRFAGGSRLYLPSRVQDNGFLTRADPDYVRRLENLPERERRALLYGDWDLFEGQYFSMWDRQVHVIRPFVIPGHWRRYFTMDYGRDMLAAFWLAVDEHGRAVVYREVYRPGLLAGEAAELVRGMTQEDVSAWYAPPDMWNRHSDTGRSTADIFALHGIGLTRAKNDRVQGWYDLAEWLRPFEDEQGQRTAALRVFDCCPNLIRTLPALRYDDRNPNDAAREPHELTHAPDAIRYFVAGRPAPGSVDEPEEEPGFDRQADDFLHYSGR</sequence>
<name>A0A9D1IVA3_9CLOT</name>
<evidence type="ECO:0008006" key="4">
    <source>
        <dbReference type="Google" id="ProtNLM"/>
    </source>
</evidence>
<protein>
    <recommendedName>
        <fullName evidence="4">Terminase</fullName>
    </recommendedName>
</protein>
<dbReference type="InterPro" id="IPR027417">
    <property type="entry name" value="P-loop_NTPase"/>
</dbReference>
<comment type="caution">
    <text evidence="2">The sequence shown here is derived from an EMBL/GenBank/DDBJ whole genome shotgun (WGS) entry which is preliminary data.</text>
</comment>
<feature type="compositionally biased region" description="Basic and acidic residues" evidence="1">
    <location>
        <begin position="426"/>
        <end position="440"/>
    </location>
</feature>
<dbReference type="AlphaFoldDB" id="A0A9D1IVA3"/>
<evidence type="ECO:0000256" key="1">
    <source>
        <dbReference type="SAM" id="MobiDB-lite"/>
    </source>
</evidence>
<gene>
    <name evidence="2" type="ORF">IAB67_05750</name>
</gene>
<feature type="region of interest" description="Disordered" evidence="1">
    <location>
        <begin position="411"/>
        <end position="440"/>
    </location>
</feature>
<reference evidence="2" key="1">
    <citation type="submission" date="2020-10" db="EMBL/GenBank/DDBJ databases">
        <authorList>
            <person name="Gilroy R."/>
        </authorList>
    </citation>
    <scope>NUCLEOTIDE SEQUENCE</scope>
    <source>
        <strain evidence="2">CHK191-8634</strain>
    </source>
</reference>
<dbReference type="EMBL" id="DVMR01000046">
    <property type="protein sequence ID" value="HIU43785.1"/>
    <property type="molecule type" value="Genomic_DNA"/>
</dbReference>
<reference evidence="2" key="2">
    <citation type="journal article" date="2021" name="PeerJ">
        <title>Extensive microbial diversity within the chicken gut microbiome revealed by metagenomics and culture.</title>
        <authorList>
            <person name="Gilroy R."/>
            <person name="Ravi A."/>
            <person name="Getino M."/>
            <person name="Pursley I."/>
            <person name="Horton D.L."/>
            <person name="Alikhan N.F."/>
            <person name="Baker D."/>
            <person name="Gharbi K."/>
            <person name="Hall N."/>
            <person name="Watson M."/>
            <person name="Adriaenssens E.M."/>
            <person name="Foster-Nyarko E."/>
            <person name="Jarju S."/>
            <person name="Secka A."/>
            <person name="Antonio M."/>
            <person name="Oren A."/>
            <person name="Chaudhuri R.R."/>
            <person name="La Ragione R."/>
            <person name="Hildebrand F."/>
            <person name="Pallen M.J."/>
        </authorList>
    </citation>
    <scope>NUCLEOTIDE SEQUENCE</scope>
    <source>
        <strain evidence="2">CHK191-8634</strain>
    </source>
</reference>
<evidence type="ECO:0000313" key="2">
    <source>
        <dbReference type="EMBL" id="HIU43785.1"/>
    </source>
</evidence>
<organism evidence="2 3">
    <name type="scientific">Candidatus Ventrousia excrementavium</name>
    <dbReference type="NCBI Taxonomy" id="2840961"/>
    <lineage>
        <taxon>Bacteria</taxon>
        <taxon>Bacillati</taxon>
        <taxon>Bacillota</taxon>
        <taxon>Clostridia</taxon>
        <taxon>Eubacteriales</taxon>
        <taxon>Clostridiaceae</taxon>
        <taxon>Clostridiaceae incertae sedis</taxon>
        <taxon>Candidatus Ventrousia</taxon>
    </lineage>
</organism>
<accession>A0A9D1IVA3</accession>
<dbReference type="Gene3D" id="3.30.420.280">
    <property type="match status" value="1"/>
</dbReference>
<proteinExistence type="predicted"/>
<dbReference type="Proteomes" id="UP000824073">
    <property type="component" value="Unassembled WGS sequence"/>
</dbReference>
<dbReference type="Gene3D" id="3.40.50.300">
    <property type="entry name" value="P-loop containing nucleotide triphosphate hydrolases"/>
    <property type="match status" value="1"/>
</dbReference>
<evidence type="ECO:0000313" key="3">
    <source>
        <dbReference type="Proteomes" id="UP000824073"/>
    </source>
</evidence>